<dbReference type="EMBL" id="KB468113">
    <property type="protein sequence ID" value="PCH41590.1"/>
    <property type="molecule type" value="Genomic_DNA"/>
</dbReference>
<dbReference type="InterPro" id="IPR015947">
    <property type="entry name" value="PUA-like_sf"/>
</dbReference>
<dbReference type="AlphaFoldDB" id="A0A2H3JHC2"/>
<proteinExistence type="predicted"/>
<evidence type="ECO:0000313" key="2">
    <source>
        <dbReference type="Proteomes" id="UP000218811"/>
    </source>
</evidence>
<dbReference type="Proteomes" id="UP000218811">
    <property type="component" value="Unassembled WGS sequence"/>
</dbReference>
<dbReference type="OMA" id="RKKNHEY"/>
<dbReference type="OrthoDB" id="2149705at2759"/>
<organism evidence="1 2">
    <name type="scientific">Wolfiporia cocos (strain MD-104)</name>
    <name type="common">Brown rot fungus</name>
    <dbReference type="NCBI Taxonomy" id="742152"/>
    <lineage>
        <taxon>Eukaryota</taxon>
        <taxon>Fungi</taxon>
        <taxon>Dikarya</taxon>
        <taxon>Basidiomycota</taxon>
        <taxon>Agaricomycotina</taxon>
        <taxon>Agaricomycetes</taxon>
        <taxon>Polyporales</taxon>
        <taxon>Phaeolaceae</taxon>
        <taxon>Wolfiporia</taxon>
    </lineage>
</organism>
<sequence>MPAVRSRKANSVAAQNDAFTTERQARVSTDVILTIKPLFATLLSKREKNYEFRSYKLREEVKRFWLYESSPSRAIRYIIETAAPKTPGELRDPSGVGNDAFDAGALTKYAYPVCAMYKLAQPLTRDALHARFGTKSPQGFCYAPHRLIEELPLDQMERLY</sequence>
<reference evidence="1 2" key="1">
    <citation type="journal article" date="2012" name="Science">
        <title>The Paleozoic origin of enzymatic lignin decomposition reconstructed from 31 fungal genomes.</title>
        <authorList>
            <person name="Floudas D."/>
            <person name="Binder M."/>
            <person name="Riley R."/>
            <person name="Barry K."/>
            <person name="Blanchette R.A."/>
            <person name="Henrissat B."/>
            <person name="Martinez A.T."/>
            <person name="Otillar R."/>
            <person name="Spatafora J.W."/>
            <person name="Yadav J.S."/>
            <person name="Aerts A."/>
            <person name="Benoit I."/>
            <person name="Boyd A."/>
            <person name="Carlson A."/>
            <person name="Copeland A."/>
            <person name="Coutinho P.M."/>
            <person name="de Vries R.P."/>
            <person name="Ferreira P."/>
            <person name="Findley K."/>
            <person name="Foster B."/>
            <person name="Gaskell J."/>
            <person name="Glotzer D."/>
            <person name="Gorecki P."/>
            <person name="Heitman J."/>
            <person name="Hesse C."/>
            <person name="Hori C."/>
            <person name="Igarashi K."/>
            <person name="Jurgens J.A."/>
            <person name="Kallen N."/>
            <person name="Kersten P."/>
            <person name="Kohler A."/>
            <person name="Kuees U."/>
            <person name="Kumar T.K.A."/>
            <person name="Kuo A."/>
            <person name="LaButti K."/>
            <person name="Larrondo L.F."/>
            <person name="Lindquist E."/>
            <person name="Ling A."/>
            <person name="Lombard V."/>
            <person name="Lucas S."/>
            <person name="Lundell T."/>
            <person name="Martin R."/>
            <person name="McLaughlin D.J."/>
            <person name="Morgenstern I."/>
            <person name="Morin E."/>
            <person name="Murat C."/>
            <person name="Nagy L.G."/>
            <person name="Nolan M."/>
            <person name="Ohm R.A."/>
            <person name="Patyshakuliyeva A."/>
            <person name="Rokas A."/>
            <person name="Ruiz-Duenas F.J."/>
            <person name="Sabat G."/>
            <person name="Salamov A."/>
            <person name="Samejima M."/>
            <person name="Schmutz J."/>
            <person name="Slot J.C."/>
            <person name="St John F."/>
            <person name="Stenlid J."/>
            <person name="Sun H."/>
            <person name="Sun S."/>
            <person name="Syed K."/>
            <person name="Tsang A."/>
            <person name="Wiebenga A."/>
            <person name="Young D."/>
            <person name="Pisabarro A."/>
            <person name="Eastwood D.C."/>
            <person name="Martin F."/>
            <person name="Cullen D."/>
            <person name="Grigoriev I.V."/>
            <person name="Hibbett D.S."/>
        </authorList>
    </citation>
    <scope>NUCLEOTIDE SEQUENCE [LARGE SCALE GENOMIC DNA]</scope>
    <source>
        <strain evidence="1 2">MD-104</strain>
    </source>
</reference>
<name>A0A2H3JHC2_WOLCO</name>
<evidence type="ECO:0000313" key="1">
    <source>
        <dbReference type="EMBL" id="PCH41590.1"/>
    </source>
</evidence>
<keyword evidence="2" id="KW-1185">Reference proteome</keyword>
<protein>
    <submittedName>
        <fullName evidence="1">Uncharacterized protein</fullName>
    </submittedName>
</protein>
<accession>A0A2H3JHC2</accession>
<dbReference type="SUPFAM" id="SSF88697">
    <property type="entry name" value="PUA domain-like"/>
    <property type="match status" value="1"/>
</dbReference>
<gene>
    <name evidence="1" type="ORF">WOLCODRAFT_137485</name>
</gene>